<dbReference type="RefSeq" id="WP_104517088.1">
    <property type="nucleotide sequence ID" value="NZ_NHRY01000035.1"/>
</dbReference>
<organism evidence="2 3">
    <name type="scientific">Rhodopila globiformis</name>
    <name type="common">Rhodopseudomonas globiformis</name>
    <dbReference type="NCBI Taxonomy" id="1071"/>
    <lineage>
        <taxon>Bacteria</taxon>
        <taxon>Pseudomonadati</taxon>
        <taxon>Pseudomonadota</taxon>
        <taxon>Alphaproteobacteria</taxon>
        <taxon>Acetobacterales</taxon>
        <taxon>Acetobacteraceae</taxon>
        <taxon>Rhodopila</taxon>
    </lineage>
</organism>
<feature type="domain" description="Sulphotransferase Stf0" evidence="1">
    <location>
        <begin position="35"/>
        <end position="250"/>
    </location>
</feature>
<accession>A0A2S6NNN5</accession>
<protein>
    <recommendedName>
        <fullName evidence="1">Sulphotransferase Stf0 domain-containing protein</fullName>
    </recommendedName>
</protein>
<dbReference type="InterPro" id="IPR027417">
    <property type="entry name" value="P-loop_NTPase"/>
</dbReference>
<dbReference type="EMBL" id="NHRY01000035">
    <property type="protein sequence ID" value="PPQ39239.1"/>
    <property type="molecule type" value="Genomic_DNA"/>
</dbReference>
<keyword evidence="3" id="KW-1185">Reference proteome</keyword>
<reference evidence="2 3" key="1">
    <citation type="journal article" date="2018" name="Arch. Microbiol.">
        <title>New insights into the metabolic potential of the phototrophic purple bacterium Rhodopila globiformis DSM 161(T) from its draft genome sequence and evidence for a vanadium-dependent nitrogenase.</title>
        <authorList>
            <person name="Imhoff J.F."/>
            <person name="Rahn T."/>
            <person name="Kunzel S."/>
            <person name="Neulinger S.C."/>
        </authorList>
    </citation>
    <scope>NUCLEOTIDE SEQUENCE [LARGE SCALE GENOMIC DNA]</scope>
    <source>
        <strain evidence="2 3">DSM 161</strain>
    </source>
</reference>
<evidence type="ECO:0000259" key="1">
    <source>
        <dbReference type="Pfam" id="PF09037"/>
    </source>
</evidence>
<proteinExistence type="predicted"/>
<dbReference type="InterPro" id="IPR024628">
    <property type="entry name" value="Sulfotransferase_Stf0_dom"/>
</dbReference>
<dbReference type="Gene3D" id="3.40.50.300">
    <property type="entry name" value="P-loop containing nucleotide triphosphate hydrolases"/>
    <property type="match status" value="1"/>
</dbReference>
<dbReference type="OrthoDB" id="7855004at2"/>
<dbReference type="Proteomes" id="UP000239724">
    <property type="component" value="Unassembled WGS sequence"/>
</dbReference>
<dbReference type="AlphaFoldDB" id="A0A2S6NNN5"/>
<evidence type="ECO:0000313" key="3">
    <source>
        <dbReference type="Proteomes" id="UP000239724"/>
    </source>
</evidence>
<name>A0A2S6NNN5_RHOGL</name>
<sequence length="268" mass="30939">MRQVGFADYVRDLAIDPRISEQIIATCAPADRCAVVIFTPRSGSSWLTKIVAATNKLGFLEEYINPDFVREVALRMHATQQAVLLAMLKRQARTDNGVFTMEARAVDIEIFGEDEFFDALGGNIVTFMLWRDNIVAQGISLYRAVTTGYYHSTDAAARPPDYDADKIAEWMQHIVQTENENLSLIERRNLHPRFLRYEDIVRDCRTTLAIFADALRVVLVEGDFDANRTGELQKVGDEWNRDAEQRFRKERRDFFWDLEAQRRIRRGP</sequence>
<gene>
    <name evidence="2" type="ORF">CCS01_01595</name>
</gene>
<dbReference type="SUPFAM" id="SSF52540">
    <property type="entry name" value="P-loop containing nucleoside triphosphate hydrolases"/>
    <property type="match status" value="1"/>
</dbReference>
<dbReference type="Pfam" id="PF09037">
    <property type="entry name" value="Sulphotransf"/>
    <property type="match status" value="1"/>
</dbReference>
<evidence type="ECO:0000313" key="2">
    <source>
        <dbReference type="EMBL" id="PPQ39239.1"/>
    </source>
</evidence>
<comment type="caution">
    <text evidence="2">The sequence shown here is derived from an EMBL/GenBank/DDBJ whole genome shotgun (WGS) entry which is preliminary data.</text>
</comment>